<organism evidence="1 2">
    <name type="scientific">Parachitinimonas caeni</name>
    <dbReference type="NCBI Taxonomy" id="3031301"/>
    <lineage>
        <taxon>Bacteria</taxon>
        <taxon>Pseudomonadati</taxon>
        <taxon>Pseudomonadota</taxon>
        <taxon>Betaproteobacteria</taxon>
        <taxon>Neisseriales</taxon>
        <taxon>Chitinibacteraceae</taxon>
        <taxon>Parachitinimonas</taxon>
    </lineage>
</organism>
<evidence type="ECO:0008006" key="3">
    <source>
        <dbReference type="Google" id="ProtNLM"/>
    </source>
</evidence>
<sequence>MPDSYRVLMVGASGAVGAATLACLLASPRCSRVVALVRRPLDASVPRLRKLDQRMCDFDSLHELDPADLECEVAICTLGAGQPSKLSQAMLWKTDVYYPAAFARLAKHAGARHISLLSAVNAHAKGRLLYSRIKAEAEAAIQTPGFDRVSLFRPALLLTEAVRYGMPDRINQWLFPKVAGVLPDRFRPIPVETLGRAMAVNVERAGSGLELLYHADFLALGAGDTTSGGRR</sequence>
<dbReference type="Gene3D" id="3.40.50.720">
    <property type="entry name" value="NAD(P)-binding Rossmann-like Domain"/>
    <property type="match status" value="1"/>
</dbReference>
<dbReference type="InterPro" id="IPR036291">
    <property type="entry name" value="NAD(P)-bd_dom_sf"/>
</dbReference>
<comment type="caution">
    <text evidence="1">The sequence shown here is derived from an EMBL/GenBank/DDBJ whole genome shotgun (WGS) entry which is preliminary data.</text>
</comment>
<dbReference type="PANTHER" id="PTHR14097">
    <property type="entry name" value="OXIDOREDUCTASE HTATIP2"/>
    <property type="match status" value="1"/>
</dbReference>
<name>A0ABT7DVH3_9NEIS</name>
<dbReference type="Proteomes" id="UP001172778">
    <property type="component" value="Unassembled WGS sequence"/>
</dbReference>
<dbReference type="EMBL" id="JARRAF010000001">
    <property type="protein sequence ID" value="MDK2122637.1"/>
    <property type="molecule type" value="Genomic_DNA"/>
</dbReference>
<evidence type="ECO:0000313" key="1">
    <source>
        <dbReference type="EMBL" id="MDK2122637.1"/>
    </source>
</evidence>
<accession>A0ABT7DVH3</accession>
<dbReference type="RefSeq" id="WP_284098918.1">
    <property type="nucleotide sequence ID" value="NZ_JARRAF010000001.1"/>
</dbReference>
<protein>
    <recommendedName>
        <fullName evidence="3">NAD(P)-binding domain-containing protein</fullName>
    </recommendedName>
</protein>
<keyword evidence="2" id="KW-1185">Reference proteome</keyword>
<dbReference type="PROSITE" id="PS51257">
    <property type="entry name" value="PROKAR_LIPOPROTEIN"/>
    <property type="match status" value="1"/>
</dbReference>
<gene>
    <name evidence="1" type="ORF">PZA18_01085</name>
</gene>
<reference evidence="1" key="1">
    <citation type="submission" date="2023-03" db="EMBL/GenBank/DDBJ databases">
        <title>Chitinimonas shenzhenensis gen. nov., sp. nov., a novel member of family Burkholderiaceae isolated from activated sludge collected in Shen Zhen, China.</title>
        <authorList>
            <person name="Wang X."/>
        </authorList>
    </citation>
    <scope>NUCLEOTIDE SEQUENCE</scope>
    <source>
        <strain evidence="1">DQS-5</strain>
    </source>
</reference>
<proteinExistence type="predicted"/>
<dbReference type="PANTHER" id="PTHR14097:SF7">
    <property type="entry name" value="OXIDOREDUCTASE HTATIP2"/>
    <property type="match status" value="1"/>
</dbReference>
<evidence type="ECO:0000313" key="2">
    <source>
        <dbReference type="Proteomes" id="UP001172778"/>
    </source>
</evidence>
<dbReference type="SUPFAM" id="SSF51735">
    <property type="entry name" value="NAD(P)-binding Rossmann-fold domains"/>
    <property type="match status" value="1"/>
</dbReference>